<proteinExistence type="predicted"/>
<keyword evidence="2" id="KW-1185">Reference proteome</keyword>
<gene>
    <name evidence="1" type="ORF">FOL47_010487</name>
</gene>
<comment type="caution">
    <text evidence="1">The sequence shown here is derived from an EMBL/GenBank/DDBJ whole genome shotgun (WGS) entry which is preliminary data.</text>
</comment>
<feature type="non-terminal residue" evidence="1">
    <location>
        <position position="225"/>
    </location>
</feature>
<name>A0A7J6L1N0_PERCH</name>
<organism evidence="1 2">
    <name type="scientific">Perkinsus chesapeaki</name>
    <name type="common">Clam parasite</name>
    <name type="synonym">Perkinsus andrewsi</name>
    <dbReference type="NCBI Taxonomy" id="330153"/>
    <lineage>
        <taxon>Eukaryota</taxon>
        <taxon>Sar</taxon>
        <taxon>Alveolata</taxon>
        <taxon>Perkinsozoa</taxon>
        <taxon>Perkinsea</taxon>
        <taxon>Perkinsida</taxon>
        <taxon>Perkinsidae</taxon>
        <taxon>Perkinsus</taxon>
    </lineage>
</organism>
<dbReference type="AlphaFoldDB" id="A0A7J6L1N0"/>
<dbReference type="Proteomes" id="UP000591131">
    <property type="component" value="Unassembled WGS sequence"/>
</dbReference>
<evidence type="ECO:0000313" key="2">
    <source>
        <dbReference type="Proteomes" id="UP000591131"/>
    </source>
</evidence>
<evidence type="ECO:0000313" key="1">
    <source>
        <dbReference type="EMBL" id="KAF4653503.1"/>
    </source>
</evidence>
<protein>
    <submittedName>
        <fullName evidence="1">Uncharacterized protein</fullName>
    </submittedName>
</protein>
<accession>A0A7J6L1N0</accession>
<sequence>DRNHITFMKVDSKDGEKGYYDVKFTPRSIVRRFKKLEPISSYNMQRAEGVHRGGQLLTFSAGYARPIKVEMKSIQIPSSTHSRNDWYMRAEVDLGWSVVARLRDFTTPNDNWRVLGSLLYEDAEAFIFEFPTTLEPQYGIVFRYRQRTSILYREDQIALRRHNNLPLRLCRERNSPQEHIIRCTDLPPAYEDVVPIDDELPGYDQAIQMLGPPSYAQVEQEILKQ</sequence>
<dbReference type="EMBL" id="JAAPAO010000814">
    <property type="protein sequence ID" value="KAF4653503.1"/>
    <property type="molecule type" value="Genomic_DNA"/>
</dbReference>
<reference evidence="1 2" key="1">
    <citation type="submission" date="2020-04" db="EMBL/GenBank/DDBJ databases">
        <title>Perkinsus chesapeaki whole genome sequence.</title>
        <authorList>
            <person name="Bogema D.R."/>
        </authorList>
    </citation>
    <scope>NUCLEOTIDE SEQUENCE [LARGE SCALE GENOMIC DNA]</scope>
    <source>
        <strain evidence="1">ATCC PRA-425</strain>
    </source>
</reference>